<keyword evidence="2" id="KW-1185">Reference proteome</keyword>
<name>A0A1Y0SVD5_9CAUD</name>
<sequence>MSFEQRLQQKTHEQQQQIIHGEQAIIFNDMMEDEPEHPLWGIVAPMQSELAQDTYRGQHGNILVELKQSATDGSIAVVWSNWVGAEQYPFLSVQATPRPVPRAHRIAEASDLDDVLAMIEDINSNNPSASAVLIRMAFEAFKPHLLTCIDADPETNHYKVQAYVPDRSYILDIQLQCDVIQAALK</sequence>
<accession>A0A1Y0SVD5</accession>
<dbReference type="Proteomes" id="UP000224829">
    <property type="component" value="Segment"/>
</dbReference>
<evidence type="ECO:0000313" key="2">
    <source>
        <dbReference type="Proteomes" id="UP000224829"/>
    </source>
</evidence>
<gene>
    <name evidence="1" type="ORF">NOXIFER_214</name>
</gene>
<reference evidence="1 2" key="1">
    <citation type="submission" date="2017-05" db="EMBL/GenBank/DDBJ databases">
        <authorList>
            <person name="Song R."/>
            <person name="Chenine A.L."/>
            <person name="Ruprecht R.M."/>
        </authorList>
    </citation>
    <scope>NUCLEOTIDE SEQUENCE [LARGE SCALE GENOMIC DNA]</scope>
</reference>
<dbReference type="EMBL" id="MF063068">
    <property type="protein sequence ID" value="ARV77380.1"/>
    <property type="molecule type" value="Genomic_DNA"/>
</dbReference>
<proteinExistence type="predicted"/>
<protein>
    <submittedName>
        <fullName evidence="1">Uncharacterized protein</fullName>
    </submittedName>
</protein>
<organism evidence="1 2">
    <name type="scientific">Pseudomonas phage Noxifer</name>
    <dbReference type="NCBI Taxonomy" id="2006684"/>
    <lineage>
        <taxon>Viruses</taxon>
        <taxon>Duplodnaviria</taxon>
        <taxon>Heunggongvirae</taxon>
        <taxon>Uroviricota</taxon>
        <taxon>Caudoviricetes</taxon>
        <taxon>Chimalliviridae</taxon>
        <taxon>Noxifervirus</taxon>
        <taxon>Noxifervirus noxifer</taxon>
    </lineage>
</organism>
<evidence type="ECO:0000313" key="1">
    <source>
        <dbReference type="EMBL" id="ARV77380.1"/>
    </source>
</evidence>